<evidence type="ECO:0000313" key="4">
    <source>
        <dbReference type="RefSeq" id="XP_033462898.1"/>
    </source>
</evidence>
<dbReference type="InterPro" id="IPR016040">
    <property type="entry name" value="NAD(P)-bd_dom"/>
</dbReference>
<evidence type="ECO:0000256" key="1">
    <source>
        <dbReference type="ARBA" id="ARBA00038376"/>
    </source>
</evidence>
<keyword evidence="3" id="KW-1185">Reference proteome</keyword>
<dbReference type="PANTHER" id="PTHR15020:SF50">
    <property type="entry name" value="UPF0659 PROTEIN YMR090W"/>
    <property type="match status" value="1"/>
</dbReference>
<dbReference type="SUPFAM" id="SSF51735">
    <property type="entry name" value="NAD(P)-binding Rossmann-fold domains"/>
    <property type="match status" value="1"/>
</dbReference>
<feature type="domain" description="NAD(P)-binding" evidence="2">
    <location>
        <begin position="8"/>
        <end position="186"/>
    </location>
</feature>
<sequence length="315" mass="34170">MPTYAVFGATGNVGTALMKVLLDSSDNHIHAYCRSRDKLEKLVPEVSSSRNVQTFEGSADDIDLLASCLRGTKAAFLALAPPGNQPGGTLVYDFSTKIIAALKQLRTQQVALPKLIVLSSASTEHRLMAGTPKFLLGILYRAFHHTYEDLKAAEQLLKSEESLVSATFIKPGALTDDKRNGFVLSFTEAKSPLSFLDLAAGMVEVGQDISERYDGKSVAVNATGSKHASNRPTETTTNHIPSMSTITDYESVSFRVVTATEASDVPIATHGAAYDSSNQLSHVSDNTIDPNFAYRYSIIPSFLFTPYFNYVKAIE</sequence>
<reference evidence="4" key="1">
    <citation type="submission" date="2020-01" db="EMBL/GenBank/DDBJ databases">
        <authorList>
            <consortium name="DOE Joint Genome Institute"/>
            <person name="Haridas S."/>
            <person name="Albert R."/>
            <person name="Binder M."/>
            <person name="Bloem J."/>
            <person name="Labutti K."/>
            <person name="Salamov A."/>
            <person name="Andreopoulos B."/>
            <person name="Baker S.E."/>
            <person name="Barry K."/>
            <person name="Bills G."/>
            <person name="Bluhm B.H."/>
            <person name="Cannon C."/>
            <person name="Castanera R."/>
            <person name="Culley D.E."/>
            <person name="Daum C."/>
            <person name="Ezra D."/>
            <person name="Gonzalez J.B."/>
            <person name="Henrissat B."/>
            <person name="Kuo A."/>
            <person name="Liang C."/>
            <person name="Lipzen A."/>
            <person name="Lutzoni F."/>
            <person name="Magnuson J."/>
            <person name="Mondo S."/>
            <person name="Nolan M."/>
            <person name="Ohm R."/>
            <person name="Pangilinan J."/>
            <person name="Park H.-J."/>
            <person name="Ramirez L."/>
            <person name="Alfaro M."/>
            <person name="Sun H."/>
            <person name="Tritt A."/>
            <person name="Yoshinaga Y."/>
            <person name="Zwiers L.-H."/>
            <person name="Turgeon B.G."/>
            <person name="Goodwin S.B."/>
            <person name="Spatafora J.W."/>
            <person name="Crous P.W."/>
            <person name="Grigoriev I.V."/>
        </authorList>
    </citation>
    <scope>NUCLEOTIDE SEQUENCE</scope>
    <source>
        <strain evidence="4">CBS 342.82</strain>
    </source>
</reference>
<gene>
    <name evidence="4" type="ORF">K489DRAFT_406675</name>
</gene>
<name>A0A6J3MG46_9PEZI</name>
<reference evidence="4" key="3">
    <citation type="submission" date="2025-08" db="UniProtKB">
        <authorList>
            <consortium name="RefSeq"/>
        </authorList>
    </citation>
    <scope>IDENTIFICATION</scope>
    <source>
        <strain evidence="4">CBS 342.82</strain>
    </source>
</reference>
<accession>A0A6J3MG46</accession>
<proteinExistence type="inferred from homology"/>
<dbReference type="AlphaFoldDB" id="A0A6J3MG46"/>
<comment type="similarity">
    <text evidence="1">Belongs to the avfA family.</text>
</comment>
<dbReference type="PANTHER" id="PTHR15020">
    <property type="entry name" value="FLAVIN REDUCTASE-RELATED"/>
    <property type="match status" value="1"/>
</dbReference>
<dbReference type="Gene3D" id="3.40.50.720">
    <property type="entry name" value="NAD(P)-binding Rossmann-like Domain"/>
    <property type="match status" value="1"/>
</dbReference>
<protein>
    <recommendedName>
        <fullName evidence="2">NAD(P)-binding domain-containing protein</fullName>
    </recommendedName>
</protein>
<dbReference type="RefSeq" id="XP_033462898.1">
    <property type="nucleotide sequence ID" value="XM_033607280.1"/>
</dbReference>
<evidence type="ECO:0000313" key="3">
    <source>
        <dbReference type="Proteomes" id="UP000504637"/>
    </source>
</evidence>
<reference evidence="4" key="2">
    <citation type="submission" date="2020-04" db="EMBL/GenBank/DDBJ databases">
        <authorList>
            <consortium name="NCBI Genome Project"/>
        </authorList>
    </citation>
    <scope>NUCLEOTIDE SEQUENCE</scope>
    <source>
        <strain evidence="4">CBS 342.82</strain>
    </source>
</reference>
<dbReference type="InterPro" id="IPR036291">
    <property type="entry name" value="NAD(P)-bd_dom_sf"/>
</dbReference>
<dbReference type="GeneID" id="54365080"/>
<dbReference type="OrthoDB" id="10254221at2759"/>
<organism evidence="4">
    <name type="scientific">Dissoconium aciculare CBS 342.82</name>
    <dbReference type="NCBI Taxonomy" id="1314786"/>
    <lineage>
        <taxon>Eukaryota</taxon>
        <taxon>Fungi</taxon>
        <taxon>Dikarya</taxon>
        <taxon>Ascomycota</taxon>
        <taxon>Pezizomycotina</taxon>
        <taxon>Dothideomycetes</taxon>
        <taxon>Dothideomycetidae</taxon>
        <taxon>Mycosphaerellales</taxon>
        <taxon>Dissoconiaceae</taxon>
        <taxon>Dissoconium</taxon>
    </lineage>
</organism>
<dbReference type="Proteomes" id="UP000504637">
    <property type="component" value="Unplaced"/>
</dbReference>
<evidence type="ECO:0000259" key="2">
    <source>
        <dbReference type="Pfam" id="PF13460"/>
    </source>
</evidence>
<dbReference type="Pfam" id="PF13460">
    <property type="entry name" value="NAD_binding_10"/>
    <property type="match status" value="1"/>
</dbReference>